<organism evidence="3">
    <name type="scientific">marine metagenome</name>
    <dbReference type="NCBI Taxonomy" id="408172"/>
    <lineage>
        <taxon>unclassified sequences</taxon>
        <taxon>metagenomes</taxon>
        <taxon>ecological metagenomes</taxon>
    </lineage>
</organism>
<dbReference type="SUPFAM" id="SSF52096">
    <property type="entry name" value="ClpP/crotonase"/>
    <property type="match status" value="1"/>
</dbReference>
<proteinExistence type="inferred from homology"/>
<dbReference type="Pfam" id="PF00378">
    <property type="entry name" value="ECH_1"/>
    <property type="match status" value="1"/>
</dbReference>
<keyword evidence="2" id="KW-0456">Lyase</keyword>
<dbReference type="GO" id="GO:0016829">
    <property type="term" value="F:lyase activity"/>
    <property type="evidence" value="ECO:0007669"/>
    <property type="project" value="UniProtKB-KW"/>
</dbReference>
<dbReference type="Gene3D" id="3.90.226.10">
    <property type="entry name" value="2-enoyl-CoA Hydratase, Chain A, domain 1"/>
    <property type="match status" value="1"/>
</dbReference>
<evidence type="ECO:0000256" key="2">
    <source>
        <dbReference type="ARBA" id="ARBA00023239"/>
    </source>
</evidence>
<comment type="similarity">
    <text evidence="1">Belongs to the enoyl-CoA hydratase/isomerase family.</text>
</comment>
<dbReference type="InterPro" id="IPR014748">
    <property type="entry name" value="Enoyl-CoA_hydra_C"/>
</dbReference>
<dbReference type="PROSITE" id="PS00166">
    <property type="entry name" value="ENOYL_COA_HYDRATASE"/>
    <property type="match status" value="1"/>
</dbReference>
<dbReference type="CDD" id="cd06558">
    <property type="entry name" value="crotonase-like"/>
    <property type="match status" value="1"/>
</dbReference>
<dbReference type="NCBIfam" id="NF004781">
    <property type="entry name" value="PRK06127.1"/>
    <property type="match status" value="1"/>
</dbReference>
<dbReference type="Gene3D" id="1.10.12.10">
    <property type="entry name" value="Lyase 2-enoyl-coa Hydratase, Chain A, domain 2"/>
    <property type="match status" value="1"/>
</dbReference>
<protein>
    <recommendedName>
        <fullName evidence="4">Enoyl-CoA hydratase</fullName>
    </recommendedName>
</protein>
<name>A0A381PY46_9ZZZZ</name>
<dbReference type="InterPro" id="IPR001753">
    <property type="entry name" value="Enoyl-CoA_hydra/iso"/>
</dbReference>
<dbReference type="InterPro" id="IPR018376">
    <property type="entry name" value="Enoyl-CoA_hyd/isom_CS"/>
</dbReference>
<reference evidence="3" key="1">
    <citation type="submission" date="2018-05" db="EMBL/GenBank/DDBJ databases">
        <authorList>
            <person name="Lanie J.A."/>
            <person name="Ng W.-L."/>
            <person name="Kazmierczak K.M."/>
            <person name="Andrzejewski T.M."/>
            <person name="Davidsen T.M."/>
            <person name="Wayne K.J."/>
            <person name="Tettelin H."/>
            <person name="Glass J.I."/>
            <person name="Rusch D."/>
            <person name="Podicherti R."/>
            <person name="Tsui H.-C.T."/>
            <person name="Winkler M.E."/>
        </authorList>
    </citation>
    <scope>NUCLEOTIDE SEQUENCE</scope>
</reference>
<evidence type="ECO:0008006" key="4">
    <source>
        <dbReference type="Google" id="ProtNLM"/>
    </source>
</evidence>
<evidence type="ECO:0000256" key="1">
    <source>
        <dbReference type="ARBA" id="ARBA00005254"/>
    </source>
</evidence>
<dbReference type="InterPro" id="IPR029045">
    <property type="entry name" value="ClpP/crotonase-like_dom_sf"/>
</dbReference>
<dbReference type="AlphaFoldDB" id="A0A381PY46"/>
<dbReference type="PANTHER" id="PTHR11941">
    <property type="entry name" value="ENOYL-COA HYDRATASE-RELATED"/>
    <property type="match status" value="1"/>
</dbReference>
<gene>
    <name evidence="3" type="ORF">METZ01_LOCUS24408</name>
</gene>
<dbReference type="PANTHER" id="PTHR11941:SF54">
    <property type="entry name" value="ENOYL-COA HYDRATASE, MITOCHONDRIAL"/>
    <property type="match status" value="1"/>
</dbReference>
<dbReference type="EMBL" id="UINC01001126">
    <property type="protein sequence ID" value="SUZ71554.1"/>
    <property type="molecule type" value="Genomic_DNA"/>
</dbReference>
<dbReference type="GO" id="GO:0006635">
    <property type="term" value="P:fatty acid beta-oxidation"/>
    <property type="evidence" value="ECO:0007669"/>
    <property type="project" value="TreeGrafter"/>
</dbReference>
<accession>A0A381PY46</accession>
<sequence length="266" mass="28960">MEIKSLSPKILAAVDKSIGWITFNNPRRHNAMSMEMWLALADVLKQLAQDDSLRVVILKGAGPKAFVSGADISEFGEKRNSQEQRDAYEAAFDEAQNELASFKNPTIAMIQGFCVGGGMALALNCDVRIATEDSCFAIPAAKLGLGYSYDSIKTLTSIVGPSFAKDILFSARFLESEEAQCIGLINQVVTRESLLEKVLEYASAVANNAPLTIGSIKAAVNEVVKDPGQMAPEYIEKLVNDCFLSEDYEEGRTAFVDKRKPVFKGS</sequence>
<evidence type="ECO:0000313" key="3">
    <source>
        <dbReference type="EMBL" id="SUZ71554.1"/>
    </source>
</evidence>